<comment type="similarity">
    <text evidence="1">Belongs to the LysR transcriptional regulatory family.</text>
</comment>
<dbReference type="InterPro" id="IPR036390">
    <property type="entry name" value="WH_DNA-bd_sf"/>
</dbReference>
<keyword evidence="4" id="KW-0804">Transcription</keyword>
<dbReference type="Gene3D" id="3.40.190.290">
    <property type="match status" value="1"/>
</dbReference>
<dbReference type="InterPro" id="IPR036388">
    <property type="entry name" value="WH-like_DNA-bd_sf"/>
</dbReference>
<dbReference type="Gene3D" id="1.10.10.10">
    <property type="entry name" value="Winged helix-like DNA-binding domain superfamily/Winged helix DNA-binding domain"/>
    <property type="match status" value="1"/>
</dbReference>
<sequence>MRYELTDLRLFLAIAEAGSLSAGAAAVHLTASAASYRLKNLEFALGVPLFTRAARGMELTAAGTSVLKHVRGLFAGIEAMHGEIASFSKGLKGSVRIVANSSSLNGFIVPSLSRFLSAHPTINMVVEERPSTTILAAINDQEADIGILAGPVAATASDVTSRRFALDRLVIATPLDHPLLAHAAVPFATVLDRDFVCMDKASSNTVFLKEMAHQTGKGLSIRIHVQTFDAVLHMVAAGVGVALVPRSIASAALDAGRIGAVGLTDPWAHRELSLVTRAGDLSPLVSAVVDLLLDDPVVMASRLSKG</sequence>
<evidence type="ECO:0000256" key="1">
    <source>
        <dbReference type="ARBA" id="ARBA00009437"/>
    </source>
</evidence>
<dbReference type="InterPro" id="IPR000847">
    <property type="entry name" value="LysR_HTH_N"/>
</dbReference>
<dbReference type="PANTHER" id="PTHR30419:SF2">
    <property type="entry name" value="LYSR FAMILY TRANSCRIPTIONAL REGULATOR"/>
    <property type="match status" value="1"/>
</dbReference>
<evidence type="ECO:0000313" key="6">
    <source>
        <dbReference type="EMBL" id="NYE84227.1"/>
    </source>
</evidence>
<dbReference type="Pfam" id="PF00126">
    <property type="entry name" value="HTH_1"/>
    <property type="match status" value="1"/>
</dbReference>
<dbReference type="GO" id="GO:0005829">
    <property type="term" value="C:cytosol"/>
    <property type="evidence" value="ECO:0007669"/>
    <property type="project" value="TreeGrafter"/>
</dbReference>
<dbReference type="PROSITE" id="PS50931">
    <property type="entry name" value="HTH_LYSR"/>
    <property type="match status" value="1"/>
</dbReference>
<evidence type="ECO:0000259" key="5">
    <source>
        <dbReference type="PROSITE" id="PS50931"/>
    </source>
</evidence>
<dbReference type="InterPro" id="IPR050950">
    <property type="entry name" value="HTH-type_LysR_regulators"/>
</dbReference>
<dbReference type="RefSeq" id="WP_179587941.1">
    <property type="nucleotide sequence ID" value="NZ_JACBYR010000001.1"/>
</dbReference>
<gene>
    <name evidence="6" type="ORF">FHW18_003498</name>
</gene>
<dbReference type="GO" id="GO:0003677">
    <property type="term" value="F:DNA binding"/>
    <property type="evidence" value="ECO:0007669"/>
    <property type="project" value="UniProtKB-KW"/>
</dbReference>
<name>A0A7Y9LN16_9BURK</name>
<accession>A0A7Y9LN16</accession>
<dbReference type="SUPFAM" id="SSF46785">
    <property type="entry name" value="Winged helix' DNA-binding domain"/>
    <property type="match status" value="1"/>
</dbReference>
<dbReference type="InterPro" id="IPR005119">
    <property type="entry name" value="LysR_subst-bd"/>
</dbReference>
<keyword evidence="7" id="KW-1185">Reference proteome</keyword>
<evidence type="ECO:0000313" key="7">
    <source>
        <dbReference type="Proteomes" id="UP000542125"/>
    </source>
</evidence>
<dbReference type="FunFam" id="1.10.10.10:FF:000001">
    <property type="entry name" value="LysR family transcriptional regulator"/>
    <property type="match status" value="1"/>
</dbReference>
<organism evidence="6 7">
    <name type="scientific">Pigmentiphaga litoralis</name>
    <dbReference type="NCBI Taxonomy" id="516702"/>
    <lineage>
        <taxon>Bacteria</taxon>
        <taxon>Pseudomonadati</taxon>
        <taxon>Pseudomonadota</taxon>
        <taxon>Betaproteobacteria</taxon>
        <taxon>Burkholderiales</taxon>
        <taxon>Alcaligenaceae</taxon>
        <taxon>Pigmentiphaga</taxon>
    </lineage>
</organism>
<keyword evidence="2" id="KW-0805">Transcription regulation</keyword>
<dbReference type="GO" id="GO:0003700">
    <property type="term" value="F:DNA-binding transcription factor activity"/>
    <property type="evidence" value="ECO:0007669"/>
    <property type="project" value="InterPro"/>
</dbReference>
<evidence type="ECO:0000256" key="2">
    <source>
        <dbReference type="ARBA" id="ARBA00023015"/>
    </source>
</evidence>
<keyword evidence="3 6" id="KW-0238">DNA-binding</keyword>
<dbReference type="EMBL" id="JACBYR010000001">
    <property type="protein sequence ID" value="NYE84227.1"/>
    <property type="molecule type" value="Genomic_DNA"/>
</dbReference>
<dbReference type="AlphaFoldDB" id="A0A7Y9LN16"/>
<evidence type="ECO:0000256" key="4">
    <source>
        <dbReference type="ARBA" id="ARBA00023163"/>
    </source>
</evidence>
<proteinExistence type="inferred from homology"/>
<feature type="domain" description="HTH lysR-type" evidence="5">
    <location>
        <begin position="1"/>
        <end position="60"/>
    </location>
</feature>
<dbReference type="Pfam" id="PF03466">
    <property type="entry name" value="LysR_substrate"/>
    <property type="match status" value="1"/>
</dbReference>
<protein>
    <submittedName>
        <fullName evidence="6">DNA-binding transcriptional LysR family regulator</fullName>
    </submittedName>
</protein>
<evidence type="ECO:0000256" key="3">
    <source>
        <dbReference type="ARBA" id="ARBA00023125"/>
    </source>
</evidence>
<dbReference type="SUPFAM" id="SSF53850">
    <property type="entry name" value="Periplasmic binding protein-like II"/>
    <property type="match status" value="1"/>
</dbReference>
<dbReference type="PANTHER" id="PTHR30419">
    <property type="entry name" value="HTH-TYPE TRANSCRIPTIONAL REGULATOR YBHD"/>
    <property type="match status" value="1"/>
</dbReference>
<comment type="caution">
    <text evidence="6">The sequence shown here is derived from an EMBL/GenBank/DDBJ whole genome shotgun (WGS) entry which is preliminary data.</text>
</comment>
<dbReference type="Proteomes" id="UP000542125">
    <property type="component" value="Unassembled WGS sequence"/>
</dbReference>
<reference evidence="6 7" key="1">
    <citation type="submission" date="2020-07" db="EMBL/GenBank/DDBJ databases">
        <title>Genomic Encyclopedia of Type Strains, Phase IV (KMG-V): Genome sequencing to study the core and pangenomes of soil and plant-associated prokaryotes.</title>
        <authorList>
            <person name="Whitman W."/>
        </authorList>
    </citation>
    <scope>NUCLEOTIDE SEQUENCE [LARGE SCALE GENOMIC DNA]</scope>
    <source>
        <strain evidence="6 7">SAS40</strain>
    </source>
</reference>